<evidence type="ECO:0000313" key="2">
    <source>
        <dbReference type="Proteomes" id="UP001408356"/>
    </source>
</evidence>
<evidence type="ECO:0000313" key="1">
    <source>
        <dbReference type="EMBL" id="KAK9415435.1"/>
    </source>
</evidence>
<dbReference type="Proteomes" id="UP001408356">
    <property type="component" value="Unassembled WGS sequence"/>
</dbReference>
<accession>A0ABR2ULE4</accession>
<dbReference type="EMBL" id="JARVKF010000416">
    <property type="protein sequence ID" value="KAK9415435.1"/>
    <property type="molecule type" value="Genomic_DNA"/>
</dbReference>
<comment type="caution">
    <text evidence="1">The sequence shown here is derived from an EMBL/GenBank/DDBJ whole genome shotgun (WGS) entry which is preliminary data.</text>
</comment>
<name>A0ABR2ULE4_9PEZI</name>
<keyword evidence="2" id="KW-1185">Reference proteome</keyword>
<gene>
    <name evidence="1" type="ORF">SUNI508_10459</name>
</gene>
<proteinExistence type="predicted"/>
<sequence>MGGNNFTGPGDHALHSARQFLAARELQEDLRVLIKRAKESKGDSVQGINHLPKQ</sequence>
<reference evidence="1 2" key="1">
    <citation type="journal article" date="2024" name="J. Plant Pathol.">
        <title>Sequence and assembly of the genome of Seiridium unicorne, isolate CBS 538.82, causal agent of cypress canker disease.</title>
        <authorList>
            <person name="Scali E."/>
            <person name="Rocca G.D."/>
            <person name="Danti R."/>
            <person name="Garbelotto M."/>
            <person name="Barberini S."/>
            <person name="Baroncelli R."/>
            <person name="Emiliani G."/>
        </authorList>
    </citation>
    <scope>NUCLEOTIDE SEQUENCE [LARGE SCALE GENOMIC DNA]</scope>
    <source>
        <strain evidence="1 2">BM-138-508</strain>
    </source>
</reference>
<protein>
    <submittedName>
        <fullName evidence="1">Uncharacterized protein</fullName>
    </submittedName>
</protein>
<organism evidence="1 2">
    <name type="scientific">Seiridium unicorne</name>
    <dbReference type="NCBI Taxonomy" id="138068"/>
    <lineage>
        <taxon>Eukaryota</taxon>
        <taxon>Fungi</taxon>
        <taxon>Dikarya</taxon>
        <taxon>Ascomycota</taxon>
        <taxon>Pezizomycotina</taxon>
        <taxon>Sordariomycetes</taxon>
        <taxon>Xylariomycetidae</taxon>
        <taxon>Amphisphaeriales</taxon>
        <taxon>Sporocadaceae</taxon>
        <taxon>Seiridium</taxon>
    </lineage>
</organism>